<feature type="binding site" evidence="5">
    <location>
        <position position="110"/>
    </location>
    <ligand>
        <name>FMN</name>
        <dbReference type="ChEBI" id="CHEBI:58210"/>
    </ligand>
</feature>
<keyword evidence="4" id="KW-0560">Oxidoreductase</keyword>
<reference evidence="9" key="1">
    <citation type="journal article" date="2014" name="Int. J. Syst. Evol. Microbiol.">
        <title>Complete genome sequence of Corynebacterium casei LMG S-19264T (=DSM 44701T), isolated from a smear-ripened cheese.</title>
        <authorList>
            <consortium name="US DOE Joint Genome Institute (JGI-PGF)"/>
            <person name="Walter F."/>
            <person name="Albersmeier A."/>
            <person name="Kalinowski J."/>
            <person name="Ruckert C."/>
        </authorList>
    </citation>
    <scope>NUCLEOTIDE SEQUENCE</scope>
    <source>
        <strain evidence="9">JCM 4637</strain>
    </source>
</reference>
<dbReference type="AlphaFoldDB" id="A0A919CBR3"/>
<feature type="binding site" evidence="5">
    <location>
        <position position="222"/>
    </location>
    <ligand>
        <name>FMN</name>
        <dbReference type="ChEBI" id="CHEBI:58210"/>
    </ligand>
</feature>
<evidence type="ECO:0000256" key="3">
    <source>
        <dbReference type="ARBA" id="ARBA00022643"/>
    </source>
</evidence>
<accession>A0A919CBR3</accession>
<reference evidence="9" key="2">
    <citation type="submission" date="2020-09" db="EMBL/GenBank/DDBJ databases">
        <authorList>
            <person name="Sun Q."/>
            <person name="Ohkuma M."/>
        </authorList>
    </citation>
    <scope>NUCLEOTIDE SEQUENCE</scope>
    <source>
        <strain evidence="9">JCM 4637</strain>
    </source>
</reference>
<evidence type="ECO:0000259" key="8">
    <source>
        <dbReference type="Pfam" id="PF10590"/>
    </source>
</evidence>
<comment type="caution">
    <text evidence="9">The sequence shown here is derived from an EMBL/GenBank/DDBJ whole genome shotgun (WGS) entry which is preliminary data.</text>
</comment>
<dbReference type="PANTHER" id="PTHR10851">
    <property type="entry name" value="PYRIDOXINE-5-PHOSPHATE OXIDASE"/>
    <property type="match status" value="1"/>
</dbReference>
<dbReference type="GO" id="GO:0010181">
    <property type="term" value="F:FMN binding"/>
    <property type="evidence" value="ECO:0007669"/>
    <property type="project" value="InterPro"/>
</dbReference>
<evidence type="ECO:0000256" key="1">
    <source>
        <dbReference type="ARBA" id="ARBA00007301"/>
    </source>
</evidence>
<dbReference type="Proteomes" id="UP000638353">
    <property type="component" value="Unassembled WGS sequence"/>
</dbReference>
<feature type="domain" description="Pyridoxine 5'-phosphate oxidase dimerisation C-terminal" evidence="8">
    <location>
        <begin position="199"/>
        <end position="239"/>
    </location>
</feature>
<protein>
    <submittedName>
        <fullName evidence="9">Oxidase</fullName>
    </submittedName>
</protein>
<evidence type="ECO:0000259" key="7">
    <source>
        <dbReference type="Pfam" id="PF01243"/>
    </source>
</evidence>
<dbReference type="Pfam" id="PF10590">
    <property type="entry name" value="PNP_phzG_C"/>
    <property type="match status" value="1"/>
</dbReference>
<gene>
    <name evidence="9" type="ORF">GCM10010334_50140</name>
</gene>
<dbReference type="NCBIfam" id="NF004231">
    <property type="entry name" value="PRK05679.1"/>
    <property type="match status" value="1"/>
</dbReference>
<feature type="region of interest" description="Disordered" evidence="6">
    <location>
        <begin position="1"/>
        <end position="22"/>
    </location>
</feature>
<dbReference type="InterPro" id="IPR011576">
    <property type="entry name" value="Pyridox_Oxase_N"/>
</dbReference>
<organism evidence="9 10">
    <name type="scientific">Streptomyces finlayi</name>
    <dbReference type="NCBI Taxonomy" id="67296"/>
    <lineage>
        <taxon>Bacteria</taxon>
        <taxon>Bacillati</taxon>
        <taxon>Actinomycetota</taxon>
        <taxon>Actinomycetes</taxon>
        <taxon>Kitasatosporales</taxon>
        <taxon>Streptomycetaceae</taxon>
        <taxon>Streptomyces</taxon>
    </lineage>
</organism>
<name>A0A919CBR3_9ACTN</name>
<evidence type="ECO:0000256" key="5">
    <source>
        <dbReference type="PIRSR" id="PIRSR000190-2"/>
    </source>
</evidence>
<dbReference type="InterPro" id="IPR019576">
    <property type="entry name" value="Pyridoxamine_oxidase_dimer_C"/>
</dbReference>
<dbReference type="PANTHER" id="PTHR10851:SF0">
    <property type="entry name" value="PYRIDOXINE-5'-PHOSPHATE OXIDASE"/>
    <property type="match status" value="1"/>
</dbReference>
<evidence type="ECO:0000313" key="9">
    <source>
        <dbReference type="EMBL" id="GHD02956.1"/>
    </source>
</evidence>
<proteinExistence type="inferred from homology"/>
<keyword evidence="3 5" id="KW-0288">FMN</keyword>
<dbReference type="Gene3D" id="2.30.110.10">
    <property type="entry name" value="Electron Transport, Fmn-binding Protein, Chain A"/>
    <property type="match status" value="1"/>
</dbReference>
<dbReference type="PIRSF" id="PIRSF000190">
    <property type="entry name" value="Pyd_amn-ph_oxd"/>
    <property type="match status" value="1"/>
</dbReference>
<sequence length="239" mass="26334">MPAVRRDGRRHNHGMTTDDPASRDFRTLLHSLRVWDGIPLPAFDTAAAPAAPLPLFRTWLREAAEAGQVEPHVMTLATADADGRPSTRVLTLHDADDDGWHFGTHSTSRKGRELAARPDAALGFYWPAQARQVRIEGTVLTGTPEAATADLHARSTGALAAALTGRMSEVLGSQAELAQASETSWARAEADPTLTAPTWTLYSLVAREVEFFQGDARRQHVRLRYRREGDGWVRDLLWP</sequence>
<feature type="binding site" evidence="5">
    <location>
        <position position="109"/>
    </location>
    <ligand>
        <name>FMN</name>
        <dbReference type="ChEBI" id="CHEBI:58210"/>
    </ligand>
</feature>
<dbReference type="InterPro" id="IPR012349">
    <property type="entry name" value="Split_barrel_FMN-bd"/>
</dbReference>
<dbReference type="SUPFAM" id="SSF50475">
    <property type="entry name" value="FMN-binding split barrel"/>
    <property type="match status" value="1"/>
</dbReference>
<evidence type="ECO:0000313" key="10">
    <source>
        <dbReference type="Proteomes" id="UP000638353"/>
    </source>
</evidence>
<dbReference type="GO" id="GO:0004733">
    <property type="term" value="F:pyridoxamine phosphate oxidase activity"/>
    <property type="evidence" value="ECO:0007669"/>
    <property type="project" value="InterPro"/>
</dbReference>
<evidence type="ECO:0000256" key="4">
    <source>
        <dbReference type="ARBA" id="ARBA00023002"/>
    </source>
</evidence>
<comment type="similarity">
    <text evidence="1">Belongs to the pyridoxamine 5'-phosphate oxidase family.</text>
</comment>
<dbReference type="GO" id="GO:0008615">
    <property type="term" value="P:pyridoxine biosynthetic process"/>
    <property type="evidence" value="ECO:0007669"/>
    <property type="project" value="InterPro"/>
</dbReference>
<dbReference type="EMBL" id="BMVC01000010">
    <property type="protein sequence ID" value="GHD02956.1"/>
    <property type="molecule type" value="Genomic_DNA"/>
</dbReference>
<feature type="domain" description="Pyridoxamine 5'-phosphate oxidase N-terminal" evidence="7">
    <location>
        <begin position="63"/>
        <end position="155"/>
    </location>
</feature>
<comment type="cofactor">
    <cofactor evidence="5">
        <name>FMN</name>
        <dbReference type="ChEBI" id="CHEBI:58210"/>
    </cofactor>
    <text evidence="5">Binds 1 FMN per subunit.</text>
</comment>
<dbReference type="InterPro" id="IPR000659">
    <property type="entry name" value="Pyridox_Oxase"/>
</dbReference>
<keyword evidence="2" id="KW-0285">Flavoprotein</keyword>
<evidence type="ECO:0000256" key="6">
    <source>
        <dbReference type="SAM" id="MobiDB-lite"/>
    </source>
</evidence>
<dbReference type="Pfam" id="PF01243">
    <property type="entry name" value="PNPOx_N"/>
    <property type="match status" value="1"/>
</dbReference>
<evidence type="ECO:0000256" key="2">
    <source>
        <dbReference type="ARBA" id="ARBA00022630"/>
    </source>
</evidence>
<feature type="binding site" evidence="5">
    <location>
        <position position="132"/>
    </location>
    <ligand>
        <name>FMN</name>
        <dbReference type="ChEBI" id="CHEBI:58210"/>
    </ligand>
</feature>